<dbReference type="EMBL" id="CP061379">
    <property type="protein sequence ID" value="QPF90189.1"/>
    <property type="molecule type" value="Genomic_DNA"/>
</dbReference>
<dbReference type="Pfam" id="PF04102">
    <property type="entry name" value="SlyX"/>
    <property type="match status" value="1"/>
</dbReference>
<dbReference type="PANTHER" id="PTHR36508">
    <property type="entry name" value="PROTEIN SLYX"/>
    <property type="match status" value="1"/>
</dbReference>
<organism evidence="3 4">
    <name type="scientific">Bradyrhizobium commune</name>
    <dbReference type="NCBI Taxonomy" id="83627"/>
    <lineage>
        <taxon>Bacteria</taxon>
        <taxon>Pseudomonadati</taxon>
        <taxon>Pseudomonadota</taxon>
        <taxon>Alphaproteobacteria</taxon>
        <taxon>Hyphomicrobiales</taxon>
        <taxon>Nitrobacteraceae</taxon>
        <taxon>Bradyrhizobium</taxon>
    </lineage>
</organism>
<evidence type="ECO:0000313" key="3">
    <source>
        <dbReference type="EMBL" id="QPF90189.1"/>
    </source>
</evidence>
<dbReference type="AlphaFoldDB" id="A0A7S9D2X9"/>
<gene>
    <name evidence="1" type="primary">slyX</name>
    <name evidence="3" type="ORF">IC761_27315</name>
</gene>
<name>A0A7S9D2X9_9BRAD</name>
<protein>
    <recommendedName>
        <fullName evidence="1">Protein SlyX homolog</fullName>
    </recommendedName>
</protein>
<keyword evidence="2" id="KW-0175">Coiled coil</keyword>
<evidence type="ECO:0000313" key="4">
    <source>
        <dbReference type="Proteomes" id="UP000594621"/>
    </source>
</evidence>
<dbReference type="Proteomes" id="UP000594621">
    <property type="component" value="Chromosome"/>
</dbReference>
<evidence type="ECO:0000256" key="1">
    <source>
        <dbReference type="HAMAP-Rule" id="MF_00715"/>
    </source>
</evidence>
<dbReference type="Gene3D" id="1.20.5.300">
    <property type="match status" value="1"/>
</dbReference>
<feature type="coiled-coil region" evidence="2">
    <location>
        <begin position="56"/>
        <end position="83"/>
    </location>
</feature>
<sequence>MACANGPYVNKNWTPHVTNEIKTLIERIDTLETRLAYQDDTIETLNQTITAQWKQIDVLTRQLARLNERLQEAEANAPGHANERPPHY</sequence>
<dbReference type="PANTHER" id="PTHR36508:SF1">
    <property type="entry name" value="PROTEIN SLYX"/>
    <property type="match status" value="1"/>
</dbReference>
<comment type="similarity">
    <text evidence="1">Belongs to the SlyX family.</text>
</comment>
<keyword evidence="4" id="KW-1185">Reference proteome</keyword>
<dbReference type="InterPro" id="IPR007236">
    <property type="entry name" value="SlyX"/>
</dbReference>
<reference evidence="3 4" key="1">
    <citation type="submission" date="2020-09" db="EMBL/GenBank/DDBJ databases">
        <title>Complete genomes of bradyrhizobia occurring on native shrubby legumes in Australia.</title>
        <authorList>
            <person name="Lafay B."/>
        </authorList>
    </citation>
    <scope>NUCLEOTIDE SEQUENCE [LARGE SCALE GENOMIC DNA]</scope>
    <source>
        <strain evidence="3 4">BDV5040</strain>
    </source>
</reference>
<dbReference type="SUPFAM" id="SSF144266">
    <property type="entry name" value="MPN010-like"/>
    <property type="match status" value="1"/>
</dbReference>
<accession>A0A7S9D2X9</accession>
<proteinExistence type="inferred from homology"/>
<dbReference type="HAMAP" id="MF_00715">
    <property type="entry name" value="SlyX"/>
    <property type="match status" value="1"/>
</dbReference>
<dbReference type="KEGG" id="bcou:IC761_27315"/>
<evidence type="ECO:0000256" key="2">
    <source>
        <dbReference type="SAM" id="Coils"/>
    </source>
</evidence>